<evidence type="ECO:0000256" key="2">
    <source>
        <dbReference type="ARBA" id="ARBA00022679"/>
    </source>
</evidence>
<comment type="caution">
    <text evidence="7">The sequence shown here is derived from an EMBL/GenBank/DDBJ whole genome shotgun (WGS) entry which is preliminary data.</text>
</comment>
<dbReference type="PROSITE" id="PS51686">
    <property type="entry name" value="SAM_MT_RSMB_NOP"/>
    <property type="match status" value="1"/>
</dbReference>
<dbReference type="InterPro" id="IPR031340">
    <property type="entry name" value="RsmF_methylt_CI"/>
</dbReference>
<comment type="similarity">
    <text evidence="5">Belongs to the class I-like SAM-binding methyltransferase superfamily. RsmB/NOP family.</text>
</comment>
<proteinExistence type="inferred from homology"/>
<dbReference type="InterPro" id="IPR001678">
    <property type="entry name" value="MeTrfase_RsmB-F_NOP2_dom"/>
</dbReference>
<sequence length="212" mass="22438">AAALRPGGRLVYSTCTFSPEENEETVAHFLRTHPDFSPVTMRRLYPHTSPGEGQFAALLVRGGGGAAQAVPPPSGRTPPPAFAAFCREALAAAPDAPARLLPDGRVFLLPRRLPPHMERLRVLAAGVEAGEIKNGRFVPAHALFLAYEKPMFRLAVELDGAPLAAFLAGEALPCAAPGAGYAAVCWRGHPLGFGKLAGGMLKNHLPKGLRLR</sequence>
<protein>
    <submittedName>
        <fullName evidence="7">RsmF rRNA methyltransferase first C-terminal domain-containing protein</fullName>
    </submittedName>
</protein>
<feature type="non-terminal residue" evidence="7">
    <location>
        <position position="1"/>
    </location>
</feature>
<dbReference type="Pfam" id="PF13636">
    <property type="entry name" value="Methyltranf_PUA"/>
    <property type="match status" value="1"/>
</dbReference>
<feature type="domain" description="SAM-dependent MTase RsmB/NOP-type" evidence="6">
    <location>
        <begin position="1"/>
        <end position="88"/>
    </location>
</feature>
<dbReference type="Proteomes" id="UP000824128">
    <property type="component" value="Unassembled WGS sequence"/>
</dbReference>
<keyword evidence="1 5" id="KW-0489">Methyltransferase</keyword>
<evidence type="ECO:0000313" key="7">
    <source>
        <dbReference type="EMBL" id="HIU94606.1"/>
    </source>
</evidence>
<dbReference type="GO" id="GO:0008173">
    <property type="term" value="F:RNA methyltransferase activity"/>
    <property type="evidence" value="ECO:0007669"/>
    <property type="project" value="InterPro"/>
</dbReference>
<evidence type="ECO:0000256" key="3">
    <source>
        <dbReference type="ARBA" id="ARBA00022691"/>
    </source>
</evidence>
<dbReference type="InterPro" id="IPR029063">
    <property type="entry name" value="SAM-dependent_MTases_sf"/>
</dbReference>
<evidence type="ECO:0000313" key="8">
    <source>
        <dbReference type="Proteomes" id="UP000824128"/>
    </source>
</evidence>
<dbReference type="Gene3D" id="2.30.130.60">
    <property type="match status" value="1"/>
</dbReference>
<keyword evidence="4 5" id="KW-0694">RNA-binding</keyword>
<dbReference type="InterPro" id="IPR023267">
    <property type="entry name" value="RCMT"/>
</dbReference>
<dbReference type="AlphaFoldDB" id="A0A9D1N4P8"/>
<dbReference type="Pfam" id="PF17126">
    <property type="entry name" value="RsmF_methylt_CI"/>
    <property type="match status" value="1"/>
</dbReference>
<dbReference type="InterPro" id="IPR049560">
    <property type="entry name" value="MeTrfase_RsmB-F_NOP2_cat"/>
</dbReference>
<comment type="caution">
    <text evidence="5">Lacks conserved residue(s) required for the propagation of feature annotation.</text>
</comment>
<dbReference type="EMBL" id="DVNZ01000173">
    <property type="protein sequence ID" value="HIU94606.1"/>
    <property type="molecule type" value="Genomic_DNA"/>
</dbReference>
<evidence type="ECO:0000256" key="4">
    <source>
        <dbReference type="ARBA" id="ARBA00022884"/>
    </source>
</evidence>
<evidence type="ECO:0000256" key="5">
    <source>
        <dbReference type="PROSITE-ProRule" id="PRU01023"/>
    </source>
</evidence>
<feature type="active site" description="Nucleophile" evidence="5">
    <location>
        <position position="15"/>
    </location>
</feature>
<dbReference type="GO" id="GO:0003723">
    <property type="term" value="F:RNA binding"/>
    <property type="evidence" value="ECO:0007669"/>
    <property type="project" value="UniProtKB-UniRule"/>
</dbReference>
<keyword evidence="3 5" id="KW-0949">S-adenosyl-L-methionine</keyword>
<reference evidence="7" key="2">
    <citation type="journal article" date="2021" name="PeerJ">
        <title>Extensive microbial diversity within the chicken gut microbiome revealed by metagenomics and culture.</title>
        <authorList>
            <person name="Gilroy R."/>
            <person name="Ravi A."/>
            <person name="Getino M."/>
            <person name="Pursley I."/>
            <person name="Horton D.L."/>
            <person name="Alikhan N.F."/>
            <person name="Baker D."/>
            <person name="Gharbi K."/>
            <person name="Hall N."/>
            <person name="Watson M."/>
            <person name="Adriaenssens E.M."/>
            <person name="Foster-Nyarko E."/>
            <person name="Jarju S."/>
            <person name="Secka A."/>
            <person name="Antonio M."/>
            <person name="Oren A."/>
            <person name="Chaudhuri R.R."/>
            <person name="La Ragione R."/>
            <person name="Hildebrand F."/>
            <person name="Pallen M.J."/>
        </authorList>
    </citation>
    <scope>NUCLEOTIDE SEQUENCE</scope>
    <source>
        <strain evidence="7">ChiGjej2B2-16831</strain>
    </source>
</reference>
<dbReference type="PRINTS" id="PR02008">
    <property type="entry name" value="RCMTFAMILY"/>
</dbReference>
<dbReference type="CDD" id="cd21147">
    <property type="entry name" value="RsmF_methylt_CTD1"/>
    <property type="match status" value="1"/>
</dbReference>
<organism evidence="7 8">
    <name type="scientific">Candidatus Aphodomorpha intestinavium</name>
    <dbReference type="NCBI Taxonomy" id="2840672"/>
    <lineage>
        <taxon>Bacteria</taxon>
        <taxon>Bacillati</taxon>
        <taxon>Bacillota</taxon>
        <taxon>Clostridia</taxon>
        <taxon>Eubacteriales</taxon>
        <taxon>Candidatus Aphodomorpha</taxon>
    </lineage>
</organism>
<keyword evidence="2 5" id="KW-0808">Transferase</keyword>
<dbReference type="GO" id="GO:0001510">
    <property type="term" value="P:RNA methylation"/>
    <property type="evidence" value="ECO:0007669"/>
    <property type="project" value="InterPro"/>
</dbReference>
<evidence type="ECO:0000259" key="6">
    <source>
        <dbReference type="PROSITE" id="PS51686"/>
    </source>
</evidence>
<dbReference type="Gene3D" id="3.40.50.150">
    <property type="entry name" value="Vaccinia Virus protein VP39"/>
    <property type="match status" value="1"/>
</dbReference>
<evidence type="ECO:0000256" key="1">
    <source>
        <dbReference type="ARBA" id="ARBA00022603"/>
    </source>
</evidence>
<dbReference type="InterPro" id="IPR027391">
    <property type="entry name" value="Nol1_Nop2_Fmu_2"/>
</dbReference>
<name>A0A9D1N4P8_9FIRM</name>
<dbReference type="SUPFAM" id="SSF53335">
    <property type="entry name" value="S-adenosyl-L-methionine-dependent methyltransferases"/>
    <property type="match status" value="1"/>
</dbReference>
<dbReference type="Pfam" id="PF01189">
    <property type="entry name" value="Methyltr_RsmB-F"/>
    <property type="match status" value="1"/>
</dbReference>
<accession>A0A9D1N4P8</accession>
<gene>
    <name evidence="7" type="ORF">IAD24_05535</name>
</gene>
<reference evidence="7" key="1">
    <citation type="submission" date="2020-10" db="EMBL/GenBank/DDBJ databases">
        <authorList>
            <person name="Gilroy R."/>
        </authorList>
    </citation>
    <scope>NUCLEOTIDE SEQUENCE</scope>
    <source>
        <strain evidence="7">ChiGjej2B2-16831</strain>
    </source>
</reference>